<evidence type="ECO:0000313" key="1">
    <source>
        <dbReference type="EMBL" id="CAE7693550.1"/>
    </source>
</evidence>
<organism evidence="1 2">
    <name type="scientific">Symbiodinium necroappetens</name>
    <dbReference type="NCBI Taxonomy" id="1628268"/>
    <lineage>
        <taxon>Eukaryota</taxon>
        <taxon>Sar</taxon>
        <taxon>Alveolata</taxon>
        <taxon>Dinophyceae</taxon>
        <taxon>Suessiales</taxon>
        <taxon>Symbiodiniaceae</taxon>
        <taxon>Symbiodinium</taxon>
    </lineage>
</organism>
<proteinExistence type="predicted"/>
<comment type="caution">
    <text evidence="1">The sequence shown here is derived from an EMBL/GenBank/DDBJ whole genome shotgun (WGS) entry which is preliminary data.</text>
</comment>
<name>A0A812WMG4_9DINO</name>
<reference evidence="1" key="1">
    <citation type="submission" date="2021-02" db="EMBL/GenBank/DDBJ databases">
        <authorList>
            <person name="Dougan E. K."/>
            <person name="Rhodes N."/>
            <person name="Thang M."/>
            <person name="Chan C."/>
        </authorList>
    </citation>
    <scope>NUCLEOTIDE SEQUENCE</scope>
</reference>
<sequence>MVYDMIDNVAAAASSIGREMRSAKSCVSDAAGAVLPAPLVKMGSFCGKNNARDFARSVRYRVVWQAPDYVETIVKKKADSEEEVRVKIPVLLPHRILAYVFDELGLHISTDALSKYWKHCKRYCPWASDPSFDGTHIPVTLYGDTARYGQGYDQSKVTGCFLSLVLWRPKSTRMSQWLLWSLETELSLGWKSHNPLYLAVVQSLNAAFDGLTPDNRPLGRKFAVTQIKGDWEYHYQTWRLKRWWKTRWCCWRCDAENHHQARHPITDFSDDPSWEQTQLSHNRFVIEGIGQNHVCPLLGLRGFHFAMICHCSLHNVNLGLAQDANGSMFLVENGYFGDPSANSLHKLLVVAFRDFKTFQRQKGVWKPEKHGAHMAHKGYNGRIIAMWLGDCMERASYHRTTNDRDFGQWLHERHQNEGKPWPDDDDIRFAPICAAMIL</sequence>
<gene>
    <name evidence="1" type="ORF">SNEC2469_LOCUS19981</name>
</gene>
<dbReference type="OrthoDB" id="446179at2759"/>
<accession>A0A812WMG4</accession>
<dbReference type="AlphaFoldDB" id="A0A812WMG4"/>
<dbReference type="EMBL" id="CAJNJA010034477">
    <property type="protein sequence ID" value="CAE7693550.1"/>
    <property type="molecule type" value="Genomic_DNA"/>
</dbReference>
<protein>
    <submittedName>
        <fullName evidence="1">Uncharacterized protein</fullName>
    </submittedName>
</protein>
<evidence type="ECO:0000313" key="2">
    <source>
        <dbReference type="Proteomes" id="UP000601435"/>
    </source>
</evidence>
<keyword evidence="2" id="KW-1185">Reference proteome</keyword>
<dbReference type="Proteomes" id="UP000601435">
    <property type="component" value="Unassembled WGS sequence"/>
</dbReference>